<proteinExistence type="predicted"/>
<feature type="compositionally biased region" description="Acidic residues" evidence="5">
    <location>
        <begin position="114"/>
        <end position="129"/>
    </location>
</feature>
<keyword evidence="6" id="KW-1185">Reference proteome</keyword>
<dbReference type="AlphaFoldDB" id="A0A6P6BQS5"/>
<dbReference type="KEGG" id="pvp:111730350"/>
<dbReference type="GO" id="GO:0045003">
    <property type="term" value="P:double-strand break repair via synthesis-dependent strand annealing"/>
    <property type="evidence" value="ECO:0007669"/>
    <property type="project" value="TreeGrafter"/>
</dbReference>
<dbReference type="GeneID" id="111730350"/>
<gene>
    <name evidence="7" type="primary">LOC111730350</name>
</gene>
<dbReference type="GO" id="GO:0016787">
    <property type="term" value="F:hydrolase activity"/>
    <property type="evidence" value="ECO:0007669"/>
    <property type="project" value="UniProtKB-KW"/>
</dbReference>
<dbReference type="RefSeq" id="XP_023377375.1">
    <property type="nucleotide sequence ID" value="XM_023521607.1"/>
</dbReference>
<dbReference type="GO" id="GO:0005524">
    <property type="term" value="F:ATP binding"/>
    <property type="evidence" value="ECO:0007669"/>
    <property type="project" value="UniProtKB-KW"/>
</dbReference>
<evidence type="ECO:0000256" key="3">
    <source>
        <dbReference type="ARBA" id="ARBA00022806"/>
    </source>
</evidence>
<organism evidence="6 7">
    <name type="scientific">Pteropus vampyrus</name>
    <name type="common">Large flying fox</name>
    <dbReference type="NCBI Taxonomy" id="132908"/>
    <lineage>
        <taxon>Eukaryota</taxon>
        <taxon>Metazoa</taxon>
        <taxon>Chordata</taxon>
        <taxon>Craniata</taxon>
        <taxon>Vertebrata</taxon>
        <taxon>Euteleostomi</taxon>
        <taxon>Mammalia</taxon>
        <taxon>Eutheria</taxon>
        <taxon>Laurasiatheria</taxon>
        <taxon>Chiroptera</taxon>
        <taxon>Yinpterochiroptera</taxon>
        <taxon>Pteropodoidea</taxon>
        <taxon>Pteropodidae</taxon>
        <taxon>Pteropodinae</taxon>
        <taxon>Pteropus</taxon>
    </lineage>
</organism>
<keyword evidence="4" id="KW-0067">ATP-binding</keyword>
<dbReference type="PANTHER" id="PTHR14025:SF20">
    <property type="entry name" value="FANCONI ANEMIA GROUP M PROTEIN"/>
    <property type="match status" value="1"/>
</dbReference>
<protein>
    <submittedName>
        <fullName evidence="7">Fanconi anemia group M protein-like</fullName>
    </submittedName>
</protein>
<dbReference type="Proteomes" id="UP000515202">
    <property type="component" value="Unplaced"/>
</dbReference>
<feature type="region of interest" description="Disordered" evidence="5">
    <location>
        <begin position="114"/>
        <end position="135"/>
    </location>
</feature>
<feature type="compositionally biased region" description="Basic and acidic residues" evidence="5">
    <location>
        <begin position="65"/>
        <end position="79"/>
    </location>
</feature>
<keyword evidence="3" id="KW-0347">Helicase</keyword>
<keyword evidence="2" id="KW-0378">Hydrolase</keyword>
<evidence type="ECO:0000256" key="1">
    <source>
        <dbReference type="ARBA" id="ARBA00022741"/>
    </source>
</evidence>
<dbReference type="GO" id="GO:0000400">
    <property type="term" value="F:four-way junction DNA binding"/>
    <property type="evidence" value="ECO:0007669"/>
    <property type="project" value="TreeGrafter"/>
</dbReference>
<evidence type="ECO:0000313" key="6">
    <source>
        <dbReference type="Proteomes" id="UP000515202"/>
    </source>
</evidence>
<dbReference type="GO" id="GO:0043138">
    <property type="term" value="F:3'-5' DNA helicase activity"/>
    <property type="evidence" value="ECO:0007669"/>
    <property type="project" value="TreeGrafter"/>
</dbReference>
<feature type="non-terminal residue" evidence="7">
    <location>
        <position position="1"/>
    </location>
</feature>
<name>A0A6P6BQS5_PTEVA</name>
<dbReference type="GO" id="GO:0009378">
    <property type="term" value="F:four-way junction helicase activity"/>
    <property type="evidence" value="ECO:0007669"/>
    <property type="project" value="TreeGrafter"/>
</dbReference>
<accession>A0A6P6BQS5</accession>
<feature type="region of interest" description="Disordered" evidence="5">
    <location>
        <begin position="1"/>
        <end position="80"/>
    </location>
</feature>
<evidence type="ECO:0000256" key="2">
    <source>
        <dbReference type="ARBA" id="ARBA00022801"/>
    </source>
</evidence>
<dbReference type="PANTHER" id="PTHR14025">
    <property type="entry name" value="FANCONI ANEMIA GROUP M FANCM FAMILY MEMBER"/>
    <property type="match status" value="1"/>
</dbReference>
<dbReference type="GO" id="GO:0036297">
    <property type="term" value="P:interstrand cross-link repair"/>
    <property type="evidence" value="ECO:0007669"/>
    <property type="project" value="TreeGrafter"/>
</dbReference>
<evidence type="ECO:0000256" key="4">
    <source>
        <dbReference type="ARBA" id="ARBA00022840"/>
    </source>
</evidence>
<sequence>LGEQLTSNESEDDEIFQRKSKKKKGNVLESPEDQKNSEVDSPLHAVKKRRVPLNKLDLSSSDESENFHQQHPQLEDFKSQNRNIKRGIKVQNRQSHLKFVARKFLDNEAELTQEDAEYVSSDENDESENEKDSSLLDFLNDETQLSQAIDDSEMRAIYMKSLRSPLMNSRYKMIHKKHNINIFSQIPEQDETYLEDSFCVDEEESCESQSSQEVCVDFNLINEDCFADGSKKYKTRRAVKLRQVQMRQSCTHQVFTGKTESEKASFLVQALWKRPAVTVEKKPNSIWFLLPYFPCGTKSFEPLRKE</sequence>
<keyword evidence="1" id="KW-0547">Nucleotide-binding</keyword>
<evidence type="ECO:0000256" key="5">
    <source>
        <dbReference type="SAM" id="MobiDB-lite"/>
    </source>
</evidence>
<dbReference type="OrthoDB" id="6513042at2759"/>
<reference evidence="7" key="1">
    <citation type="submission" date="2025-08" db="UniProtKB">
        <authorList>
            <consortium name="RefSeq"/>
        </authorList>
    </citation>
    <scope>IDENTIFICATION</scope>
    <source>
        <tissue evidence="7">Kidney</tissue>
    </source>
</reference>
<evidence type="ECO:0000313" key="7">
    <source>
        <dbReference type="RefSeq" id="XP_023377375.1"/>
    </source>
</evidence>